<dbReference type="EMBL" id="JAHBCL010000042">
    <property type="protein sequence ID" value="MBS7528507.1"/>
    <property type="molecule type" value="Genomic_DNA"/>
</dbReference>
<organism evidence="2 3">
    <name type="scientific">Fusibacter paucivorans</name>
    <dbReference type="NCBI Taxonomy" id="76009"/>
    <lineage>
        <taxon>Bacteria</taxon>
        <taxon>Bacillati</taxon>
        <taxon>Bacillota</taxon>
        <taxon>Clostridia</taxon>
        <taxon>Eubacteriales</taxon>
        <taxon>Eubacteriales Family XII. Incertae Sedis</taxon>
        <taxon>Fusibacter</taxon>
    </lineage>
</organism>
<proteinExistence type="predicted"/>
<evidence type="ECO:0000313" key="2">
    <source>
        <dbReference type="EMBL" id="MBS7528507.1"/>
    </source>
</evidence>
<accession>A0ABS5PUA7</accession>
<evidence type="ECO:0000256" key="1">
    <source>
        <dbReference type="SAM" id="Phobius"/>
    </source>
</evidence>
<keyword evidence="1" id="KW-0812">Transmembrane</keyword>
<feature type="transmembrane region" description="Helical" evidence="1">
    <location>
        <begin position="102"/>
        <end position="122"/>
    </location>
</feature>
<feature type="transmembrane region" description="Helical" evidence="1">
    <location>
        <begin position="6"/>
        <end position="32"/>
    </location>
</feature>
<reference evidence="2 3" key="1">
    <citation type="submission" date="2021-05" db="EMBL/GenBank/DDBJ databases">
        <title>Fusibacter ferrireducens sp. nov., an anaerobic, sulfur- and Fe-reducing bacterium isolated from the mangrove sediment.</title>
        <authorList>
            <person name="Qiu D."/>
        </authorList>
    </citation>
    <scope>NUCLEOTIDE SEQUENCE [LARGE SCALE GENOMIC DNA]</scope>
    <source>
        <strain evidence="2 3">DSM 12116</strain>
    </source>
</reference>
<comment type="caution">
    <text evidence="2">The sequence shown here is derived from an EMBL/GenBank/DDBJ whole genome shotgun (WGS) entry which is preliminary data.</text>
</comment>
<name>A0ABS5PUA7_9FIRM</name>
<keyword evidence="1" id="KW-1133">Transmembrane helix</keyword>
<evidence type="ECO:0000313" key="3">
    <source>
        <dbReference type="Proteomes" id="UP000746471"/>
    </source>
</evidence>
<keyword evidence="1" id="KW-0472">Membrane</keyword>
<protein>
    <submittedName>
        <fullName evidence="2">Uncharacterized protein</fullName>
    </submittedName>
</protein>
<feature type="transmembrane region" description="Helical" evidence="1">
    <location>
        <begin position="53"/>
        <end position="74"/>
    </location>
</feature>
<dbReference type="Proteomes" id="UP000746471">
    <property type="component" value="Unassembled WGS sequence"/>
</dbReference>
<feature type="transmembrane region" description="Helical" evidence="1">
    <location>
        <begin position="143"/>
        <end position="161"/>
    </location>
</feature>
<keyword evidence="3" id="KW-1185">Reference proteome</keyword>
<gene>
    <name evidence="2" type="ORF">KHM83_17610</name>
</gene>
<sequence>MIFPIWLLWLIPIMWLIVLPANFLIDLTVVVLTMKYLGIDDIKLHAKKVILRVWLLGFAADFIGTFCMFLVNIIDFDYQTPRGRWWYENLQNAVAYNPLENIYSFLWVVVCIMITSCCIYFFNLKFGLKKLPIEERQKHKLSLALAVFTAPYLFMLPTAWFF</sequence>